<keyword evidence="7" id="KW-0560">Oxidoreductase</keyword>
<feature type="transmembrane region" description="Helical" evidence="12">
    <location>
        <begin position="6"/>
        <end position="31"/>
    </location>
</feature>
<evidence type="ECO:0000256" key="3">
    <source>
        <dbReference type="ARBA" id="ARBA00022448"/>
    </source>
</evidence>
<evidence type="ECO:0000256" key="6">
    <source>
        <dbReference type="ARBA" id="ARBA00022989"/>
    </source>
</evidence>
<keyword evidence="8 12" id="KW-0472">Membrane</keyword>
<evidence type="ECO:0000256" key="10">
    <source>
        <dbReference type="ARBA" id="ARBA00023186"/>
    </source>
</evidence>
<dbReference type="InterPro" id="IPR012187">
    <property type="entry name" value="Disulphide_bond_form_BdbC"/>
</dbReference>
<keyword evidence="11" id="KW-0676">Redox-active center</keyword>
<evidence type="ECO:0000256" key="7">
    <source>
        <dbReference type="ARBA" id="ARBA00023002"/>
    </source>
</evidence>
<feature type="transmembrane region" description="Helical" evidence="12">
    <location>
        <begin position="149"/>
        <end position="171"/>
    </location>
</feature>
<evidence type="ECO:0000256" key="9">
    <source>
        <dbReference type="ARBA" id="ARBA00023157"/>
    </source>
</evidence>
<evidence type="ECO:0000256" key="4">
    <source>
        <dbReference type="ARBA" id="ARBA00022692"/>
    </source>
</evidence>
<feature type="transmembrane region" description="Helical" evidence="12">
    <location>
        <begin position="43"/>
        <end position="63"/>
    </location>
</feature>
<dbReference type="InterPro" id="IPR023380">
    <property type="entry name" value="DsbB-like_sf"/>
</dbReference>
<dbReference type="GO" id="GO:0015035">
    <property type="term" value="F:protein-disulfide reductase activity"/>
    <property type="evidence" value="ECO:0007669"/>
    <property type="project" value="InterPro"/>
</dbReference>
<proteinExistence type="inferred from homology"/>
<evidence type="ECO:0000313" key="13">
    <source>
        <dbReference type="EMBL" id="PIR98012.1"/>
    </source>
</evidence>
<comment type="similarity">
    <text evidence="2">Belongs to the DsbB family. BdbC subfamily.</text>
</comment>
<dbReference type="GO" id="GO:0006457">
    <property type="term" value="P:protein folding"/>
    <property type="evidence" value="ECO:0007669"/>
    <property type="project" value="InterPro"/>
</dbReference>
<evidence type="ECO:0000256" key="5">
    <source>
        <dbReference type="ARBA" id="ARBA00022982"/>
    </source>
</evidence>
<dbReference type="Gene3D" id="1.20.1550.10">
    <property type="entry name" value="DsbB-like"/>
    <property type="match status" value="1"/>
</dbReference>
<dbReference type="AlphaFoldDB" id="A0A2H0VFW7"/>
<dbReference type="EMBL" id="PFAH01000007">
    <property type="protein sequence ID" value="PIR98012.1"/>
    <property type="molecule type" value="Genomic_DNA"/>
</dbReference>
<dbReference type="Proteomes" id="UP000231466">
    <property type="component" value="Unassembled WGS sequence"/>
</dbReference>
<evidence type="ECO:0000256" key="2">
    <source>
        <dbReference type="ARBA" id="ARBA00007602"/>
    </source>
</evidence>
<keyword evidence="10" id="KW-0143">Chaperone</keyword>
<evidence type="ECO:0000256" key="1">
    <source>
        <dbReference type="ARBA" id="ARBA00004141"/>
    </source>
</evidence>
<dbReference type="PANTHER" id="PTHR43469:SF1">
    <property type="entry name" value="SPBETA PROPHAGE-DERIVED DISULFIDE BOND FORMATION PROTEIN B"/>
    <property type="match status" value="1"/>
</dbReference>
<keyword evidence="3" id="KW-0813">Transport</keyword>
<keyword evidence="4 12" id="KW-0812">Transmembrane</keyword>
<dbReference type="SUPFAM" id="SSF158442">
    <property type="entry name" value="DsbB-like"/>
    <property type="match status" value="1"/>
</dbReference>
<evidence type="ECO:0000256" key="12">
    <source>
        <dbReference type="SAM" id="Phobius"/>
    </source>
</evidence>
<dbReference type="Pfam" id="PF02600">
    <property type="entry name" value="DsbB"/>
    <property type="match status" value="1"/>
</dbReference>
<feature type="transmembrane region" description="Helical" evidence="12">
    <location>
        <begin position="101"/>
        <end position="121"/>
    </location>
</feature>
<evidence type="ECO:0000256" key="8">
    <source>
        <dbReference type="ARBA" id="ARBA00023136"/>
    </source>
</evidence>
<comment type="subcellular location">
    <subcellularLocation>
        <location evidence="1">Membrane</location>
        <topology evidence="1">Multi-pass membrane protein</topology>
    </subcellularLocation>
</comment>
<dbReference type="PANTHER" id="PTHR43469">
    <property type="entry name" value="DISULFIDE FORMATION PROTEIN-RELATED"/>
    <property type="match status" value="1"/>
</dbReference>
<dbReference type="InterPro" id="IPR003752">
    <property type="entry name" value="DiS_bond_form_DsbB/BdbC"/>
</dbReference>
<name>A0A2H0VFW7_9BACT</name>
<protein>
    <submittedName>
        <fullName evidence="13">Disulfide bond formation protein B</fullName>
    </submittedName>
</protein>
<evidence type="ECO:0000313" key="14">
    <source>
        <dbReference type="Proteomes" id="UP000231466"/>
    </source>
</evidence>
<sequence>MSIAVLANTIFSTLTLISQLAILAIWVSILLKKDGWLGLIKTHAILIAFGVALISTLGSLVYSEILGYVPCQLCWYQRILMYPQVVMLGVALFLKGDKKITYINSLILSFLGALLAGYHYLLQIGATEASFCNFDELGLGCSSSFGFNLGYITIPMMALTGFLLIGALQVLKLRENKKQ</sequence>
<evidence type="ECO:0000256" key="11">
    <source>
        <dbReference type="ARBA" id="ARBA00023284"/>
    </source>
</evidence>
<accession>A0A2H0VFW7</accession>
<feature type="transmembrane region" description="Helical" evidence="12">
    <location>
        <begin position="75"/>
        <end position="94"/>
    </location>
</feature>
<comment type="caution">
    <text evidence="13">The sequence shown here is derived from an EMBL/GenBank/DDBJ whole genome shotgun (WGS) entry which is preliminary data.</text>
</comment>
<gene>
    <name evidence="13" type="ORF">COT89_02055</name>
</gene>
<keyword evidence="5" id="KW-0249">Electron transport</keyword>
<keyword evidence="6 12" id="KW-1133">Transmembrane helix</keyword>
<keyword evidence="9" id="KW-1015">Disulfide bond</keyword>
<reference evidence="14" key="1">
    <citation type="submission" date="2017-09" db="EMBL/GenBank/DDBJ databases">
        <title>Depth-based differentiation of microbial function through sediment-hosted aquifers and enrichment of novel symbionts in the deep terrestrial subsurface.</title>
        <authorList>
            <person name="Probst A.J."/>
            <person name="Ladd B."/>
            <person name="Jarett J.K."/>
            <person name="Geller-Mcgrath D.E."/>
            <person name="Sieber C.M.K."/>
            <person name="Emerson J.B."/>
            <person name="Anantharaman K."/>
            <person name="Thomas B.C."/>
            <person name="Malmstrom R."/>
            <person name="Stieglmeier M."/>
            <person name="Klingl A."/>
            <person name="Woyke T."/>
            <person name="Ryan C.M."/>
            <person name="Banfield J.F."/>
        </authorList>
    </citation>
    <scope>NUCLEOTIDE SEQUENCE [LARGE SCALE GENOMIC DNA]</scope>
</reference>
<organism evidence="13 14">
    <name type="scientific">Candidatus Colwellbacteria bacterium CG10_big_fil_rev_8_21_14_0_10_42_22</name>
    <dbReference type="NCBI Taxonomy" id="1974540"/>
    <lineage>
        <taxon>Bacteria</taxon>
        <taxon>Candidatus Colwelliibacteriota</taxon>
    </lineage>
</organism>
<dbReference type="GO" id="GO:0016020">
    <property type="term" value="C:membrane"/>
    <property type="evidence" value="ECO:0007669"/>
    <property type="project" value="UniProtKB-SubCell"/>
</dbReference>